<evidence type="ECO:0000256" key="3">
    <source>
        <dbReference type="SAM" id="MobiDB-lite"/>
    </source>
</evidence>
<feature type="compositionally biased region" description="Polar residues" evidence="3">
    <location>
        <begin position="222"/>
        <end position="231"/>
    </location>
</feature>
<dbReference type="Pfam" id="PF08585">
    <property type="entry name" value="RMI1_N_C"/>
    <property type="match status" value="1"/>
</dbReference>
<dbReference type="PANTHER" id="PTHR13681:SF24">
    <property type="entry name" value="TUDOR DOMAIN-CONTAINING PROTEIN 3"/>
    <property type="match status" value="1"/>
</dbReference>
<comment type="subcellular location">
    <subcellularLocation>
        <location evidence="1">Nucleus</location>
    </subcellularLocation>
</comment>
<dbReference type="GO" id="GO:0005634">
    <property type="term" value="C:nucleus"/>
    <property type="evidence" value="ECO:0007669"/>
    <property type="project" value="UniProtKB-SubCell"/>
</dbReference>
<dbReference type="Gramene" id="OMERI01G05040.3">
    <property type="protein sequence ID" value="OMERI01G05040.3"/>
    <property type="gene ID" value="OMERI01G05040"/>
</dbReference>
<accession>A0A0E0BY08</accession>
<dbReference type="HOGENOM" id="CLU_053774_0_0_1"/>
<feature type="domain" description="RecQ mediated genome instability protein 1 OB-fold" evidence="4">
    <location>
        <begin position="82"/>
        <end position="186"/>
    </location>
</feature>
<reference evidence="5" key="1">
    <citation type="submission" date="2015-04" db="UniProtKB">
        <authorList>
            <consortium name="EnsemblPlants"/>
        </authorList>
    </citation>
    <scope>IDENTIFICATION</scope>
</reference>
<dbReference type="AlphaFoldDB" id="A0A0E0BY08"/>
<reference evidence="5" key="2">
    <citation type="submission" date="2018-05" db="EMBL/GenBank/DDBJ databases">
        <title>OmerRS3 (Oryza meridionalis Reference Sequence Version 3).</title>
        <authorList>
            <person name="Zhang J."/>
            <person name="Kudrna D."/>
            <person name="Lee S."/>
            <person name="Talag J."/>
            <person name="Welchert J."/>
            <person name="Wing R.A."/>
        </authorList>
    </citation>
    <scope>NUCLEOTIDE SEQUENCE [LARGE SCALE GENOMIC DNA]</scope>
    <source>
        <strain evidence="5">cv. OR44</strain>
    </source>
</reference>
<proteinExistence type="predicted"/>
<keyword evidence="2" id="KW-0539">Nucleus</keyword>
<dbReference type="InterPro" id="IPR042470">
    <property type="entry name" value="RMI1_N_C_sf"/>
</dbReference>
<protein>
    <recommendedName>
        <fullName evidence="4">RecQ mediated genome instability protein 1 OB-fold domain-containing protein</fullName>
    </recommendedName>
</protein>
<dbReference type="PANTHER" id="PTHR13681">
    <property type="entry name" value="SURVIVAL OF MOTOR NEURON-RELATED-SPLICING FACTOR 30-RELATED"/>
    <property type="match status" value="1"/>
</dbReference>
<dbReference type="InterPro" id="IPR013894">
    <property type="entry name" value="RMI1_OB"/>
</dbReference>
<dbReference type="SMART" id="SM01161">
    <property type="entry name" value="DUF1767"/>
    <property type="match status" value="1"/>
</dbReference>
<dbReference type="EnsemblPlants" id="OMERI01G05040.3">
    <property type="protein sequence ID" value="OMERI01G05040.3"/>
    <property type="gene ID" value="OMERI01G05040"/>
</dbReference>
<organism evidence="5">
    <name type="scientific">Oryza meridionalis</name>
    <dbReference type="NCBI Taxonomy" id="40149"/>
    <lineage>
        <taxon>Eukaryota</taxon>
        <taxon>Viridiplantae</taxon>
        <taxon>Streptophyta</taxon>
        <taxon>Embryophyta</taxon>
        <taxon>Tracheophyta</taxon>
        <taxon>Spermatophyta</taxon>
        <taxon>Magnoliopsida</taxon>
        <taxon>Liliopsida</taxon>
        <taxon>Poales</taxon>
        <taxon>Poaceae</taxon>
        <taxon>BOP clade</taxon>
        <taxon>Oryzoideae</taxon>
        <taxon>Oryzeae</taxon>
        <taxon>Oryzinae</taxon>
        <taxon>Oryza</taxon>
    </lineage>
</organism>
<feature type="compositionally biased region" description="Polar residues" evidence="3">
    <location>
        <begin position="243"/>
        <end position="257"/>
    </location>
</feature>
<dbReference type="Proteomes" id="UP000008021">
    <property type="component" value="Chromosome 1"/>
</dbReference>
<evidence type="ECO:0000256" key="2">
    <source>
        <dbReference type="ARBA" id="ARBA00023242"/>
    </source>
</evidence>
<evidence type="ECO:0000259" key="4">
    <source>
        <dbReference type="Pfam" id="PF08585"/>
    </source>
</evidence>
<dbReference type="Gene3D" id="2.40.50.770">
    <property type="entry name" value="RecQ-mediated genome instability protein Rmi1, C-terminal domain"/>
    <property type="match status" value="1"/>
</dbReference>
<evidence type="ECO:0000313" key="6">
    <source>
        <dbReference type="Proteomes" id="UP000008021"/>
    </source>
</evidence>
<name>A0A0E0BY08_9ORYZ</name>
<evidence type="ECO:0000256" key="1">
    <source>
        <dbReference type="ARBA" id="ARBA00004123"/>
    </source>
</evidence>
<sequence>MAAAETPGSSACPHQERLLQSLSARGWCFRDPSNEIIQELLHASPSPSPEAVETGLVDVDLRLFGGKSLPDRAAAAAASGRRLSYLHGPIVLQVVSVRDIYRSIIDASFKNPQQHRLLRFVLTDGISEAVAIEFFPIPFIIEDIAPGTKIRLENKIPIHCGILCLSAKNISIIGGVVQSLYEEWQMNQKFSGLSRPSLRLSQNDDGVGPPPFEKLDVEARPSRTSRYQAYSDNKARKPEVGRQNLSVSSSGKPVNESSSDENNEIAASRVEPKQSNSDGRPKEVSEAIPVQNQAAAQKLLQKMAQAAPEDRYGRGHRFKGKGRQEDTPVFTLDEWEKRKSTVLKSTAQSYIDDTSRDEELARQLQEQLDLEDSYVGSTSLIRTPLRFKTFITAIPRMDCHCQRVQTQIVCG</sequence>
<keyword evidence="6" id="KW-1185">Reference proteome</keyword>
<evidence type="ECO:0000313" key="5">
    <source>
        <dbReference type="EnsemblPlants" id="OMERI01G05040.3"/>
    </source>
</evidence>
<feature type="region of interest" description="Disordered" evidence="3">
    <location>
        <begin position="195"/>
        <end position="285"/>
    </location>
</feature>